<sequence length="632" mass="65462">MKRGAEKQLTKDEDDVEEVEEVEPGEGFRKADEKNSWTPSTFSSWITCTVNPFDFCDTGVASAPKFSGFAGFGALASGSTSFSFSAPSRSAAPSTSPSNPFQLGSTFSSGTNTSAFPSIPTVSSTASPATKAFAAFMSPSSVTPEPKPQTQNDTVSDNPRLKAETELYTALRGLNVSLLNAVSKAIETDPFTDIASVFERYKTLRISVQSDYEDNLKKVAEAPILVASAVPHSPAVSLAFGSKSFAPSDSQPKSSAAMPAPPTAFSGFGNLSSASDSGSGGFIPKLELAPSDSKAGAPGFGSFTPLTSDNASGTAPARSSFTFGRSSTSTSSPPTSAFASGDSNRSIVSKSNPFGSGAPSVFNSNLFGQPDSTDDEEKATEKDNAISSTASSVFGGASFSTPEKSSPSFAFGSSPSKPTAFGGFGGTKPGSFGNPVGFGFGSPPKTPDDTGPAPRLTGFSFGAPPPKAADATESSGDVSEAASGEATPAPEDAPQLLVTSTSIYDTEGPGEEDEETAHQIRSKVYKMSKNSDGKSEWNDLGVGVLRVKVHKEGGTRRLLLRNSSTGKVIINFNVYKDMSPSVSKNTVAFVGREGGAPASYRLRVKTAEHANDLKKAIDKEIEFVKAKASDAQ</sequence>
<dbReference type="InterPro" id="IPR011993">
    <property type="entry name" value="PH-like_dom_sf"/>
</dbReference>
<dbReference type="AlphaFoldDB" id="A0A4S4KTT8"/>
<feature type="compositionally biased region" description="Low complexity" evidence="1">
    <location>
        <begin position="404"/>
        <end position="418"/>
    </location>
</feature>
<feature type="compositionally biased region" description="Polar residues" evidence="1">
    <location>
        <begin position="361"/>
        <end position="371"/>
    </location>
</feature>
<feature type="compositionally biased region" description="Basic and acidic residues" evidence="1">
    <location>
        <begin position="26"/>
        <end position="35"/>
    </location>
</feature>
<evidence type="ECO:0000256" key="1">
    <source>
        <dbReference type="SAM" id="MobiDB-lite"/>
    </source>
</evidence>
<dbReference type="InterPro" id="IPR053074">
    <property type="entry name" value="NPC_Nucleoporin"/>
</dbReference>
<dbReference type="Proteomes" id="UP000309038">
    <property type="component" value="Unassembled WGS sequence"/>
</dbReference>
<evidence type="ECO:0000313" key="3">
    <source>
        <dbReference type="EMBL" id="THH02106.1"/>
    </source>
</evidence>
<feature type="compositionally biased region" description="Acidic residues" evidence="1">
    <location>
        <begin position="12"/>
        <end position="24"/>
    </location>
</feature>
<dbReference type="CDD" id="cd13170">
    <property type="entry name" value="RanBD_NUP50"/>
    <property type="match status" value="1"/>
</dbReference>
<dbReference type="InterPro" id="IPR000156">
    <property type="entry name" value="Ran_bind_dom"/>
</dbReference>
<dbReference type="PANTHER" id="PTHR38697">
    <property type="entry name" value="NUCLEAR PORE COMPLEX PROTEIN SIMILAR TO S. CEREVISIAE NUP2 (EUROFUNG)"/>
    <property type="match status" value="1"/>
</dbReference>
<dbReference type="SMART" id="SM00160">
    <property type="entry name" value="RanBD"/>
    <property type="match status" value="1"/>
</dbReference>
<feature type="compositionally biased region" description="Low complexity" evidence="1">
    <location>
        <begin position="317"/>
        <end position="341"/>
    </location>
</feature>
<name>A0A4S4KTT8_9APHY</name>
<dbReference type="Pfam" id="PF00638">
    <property type="entry name" value="Ran_BP1"/>
    <property type="match status" value="1"/>
</dbReference>
<dbReference type="SUPFAM" id="SSF50729">
    <property type="entry name" value="PH domain-like"/>
    <property type="match status" value="1"/>
</dbReference>
<evidence type="ECO:0000259" key="2">
    <source>
        <dbReference type="PROSITE" id="PS50196"/>
    </source>
</evidence>
<feature type="compositionally biased region" description="Low complexity" evidence="1">
    <location>
        <begin position="86"/>
        <end position="101"/>
    </location>
</feature>
<comment type="caution">
    <text evidence="3">The sequence shown here is derived from an EMBL/GenBank/DDBJ whole genome shotgun (WGS) entry which is preliminary data.</text>
</comment>
<feature type="compositionally biased region" description="Polar residues" evidence="1">
    <location>
        <begin position="304"/>
        <end position="313"/>
    </location>
</feature>
<feature type="compositionally biased region" description="Polar residues" evidence="1">
    <location>
        <begin position="385"/>
        <end position="403"/>
    </location>
</feature>
<accession>A0A4S4KTT8</accession>
<dbReference type="EMBL" id="SGPJ01000011">
    <property type="protein sequence ID" value="THH02106.1"/>
    <property type="molecule type" value="Genomic_DNA"/>
</dbReference>
<feature type="compositionally biased region" description="Polar residues" evidence="1">
    <location>
        <begin position="139"/>
        <end position="157"/>
    </location>
</feature>
<dbReference type="PROSITE" id="PS50196">
    <property type="entry name" value="RANBD1"/>
    <property type="match status" value="1"/>
</dbReference>
<protein>
    <recommendedName>
        <fullName evidence="2">RanBD1 domain-containing protein</fullName>
    </recommendedName>
</protein>
<organism evidence="3 4">
    <name type="scientific">Hermanssonia centrifuga</name>
    <dbReference type="NCBI Taxonomy" id="98765"/>
    <lineage>
        <taxon>Eukaryota</taxon>
        <taxon>Fungi</taxon>
        <taxon>Dikarya</taxon>
        <taxon>Basidiomycota</taxon>
        <taxon>Agaricomycotina</taxon>
        <taxon>Agaricomycetes</taxon>
        <taxon>Polyporales</taxon>
        <taxon>Meruliaceae</taxon>
        <taxon>Hermanssonia</taxon>
    </lineage>
</organism>
<feature type="region of interest" description="Disordered" evidence="1">
    <location>
        <begin position="1"/>
        <end position="40"/>
    </location>
</feature>
<gene>
    <name evidence="3" type="ORF">EW026_g726</name>
</gene>
<dbReference type="Gene3D" id="2.30.29.30">
    <property type="entry name" value="Pleckstrin-homology domain (PH domain)/Phosphotyrosine-binding domain (PTB)"/>
    <property type="match status" value="1"/>
</dbReference>
<dbReference type="PANTHER" id="PTHR38697:SF1">
    <property type="entry name" value="NUCLEAR PORE COMPLEX PROTEIN SIMILAR TO S. CEREVISIAE NUP2 (EUROFUNG)"/>
    <property type="match status" value="1"/>
</dbReference>
<reference evidence="3 4" key="1">
    <citation type="submission" date="2019-02" db="EMBL/GenBank/DDBJ databases">
        <title>Genome sequencing of the rare red list fungi Phlebia centrifuga.</title>
        <authorList>
            <person name="Buettner E."/>
            <person name="Kellner H."/>
        </authorList>
    </citation>
    <scope>NUCLEOTIDE SEQUENCE [LARGE SCALE GENOMIC DNA]</scope>
    <source>
        <strain evidence="3 4">DSM 108282</strain>
    </source>
</reference>
<feature type="region of interest" description="Disordered" evidence="1">
    <location>
        <begin position="299"/>
        <end position="517"/>
    </location>
</feature>
<feature type="region of interest" description="Disordered" evidence="1">
    <location>
        <begin position="139"/>
        <end position="160"/>
    </location>
</feature>
<feature type="compositionally biased region" description="Basic and acidic residues" evidence="1">
    <location>
        <begin position="1"/>
        <end position="11"/>
    </location>
</feature>
<keyword evidence="4" id="KW-1185">Reference proteome</keyword>
<feature type="region of interest" description="Disordered" evidence="1">
    <location>
        <begin position="86"/>
        <end position="106"/>
    </location>
</feature>
<feature type="compositionally biased region" description="Polar residues" evidence="1">
    <location>
        <begin position="342"/>
        <end position="354"/>
    </location>
</feature>
<proteinExistence type="predicted"/>
<feature type="domain" description="RanBD1" evidence="2">
    <location>
        <begin position="510"/>
        <end position="626"/>
    </location>
</feature>
<evidence type="ECO:0000313" key="4">
    <source>
        <dbReference type="Proteomes" id="UP000309038"/>
    </source>
</evidence>